<organism evidence="5 6">
    <name type="scientific">Candidatus Beckwithbacteria bacterium CG2_30_44_31</name>
    <dbReference type="NCBI Taxonomy" id="1805035"/>
    <lineage>
        <taxon>Bacteria</taxon>
        <taxon>Candidatus Beckwithiibacteriota</taxon>
    </lineage>
</organism>
<evidence type="ECO:0000256" key="1">
    <source>
        <dbReference type="PIRSR" id="PIRSR640198-1"/>
    </source>
</evidence>
<dbReference type="AlphaFoldDB" id="A0A1J5AWJ5"/>
<feature type="site" description="Important for autoinhibition of adenylyltransferase activity" evidence="3">
    <location>
        <position position="56"/>
    </location>
</feature>
<keyword evidence="2" id="KW-0547">Nucleotide-binding</keyword>
<keyword evidence="2" id="KW-0067">ATP-binding</keyword>
<dbReference type="SUPFAM" id="SSF46785">
    <property type="entry name" value="Winged helix' DNA-binding domain"/>
    <property type="match status" value="1"/>
</dbReference>
<dbReference type="InterPro" id="IPR036597">
    <property type="entry name" value="Fido-like_dom_sf"/>
</dbReference>
<accession>A0A1J5AWJ5</accession>
<dbReference type="InterPro" id="IPR003812">
    <property type="entry name" value="Fido"/>
</dbReference>
<dbReference type="PANTHER" id="PTHR13504:SF38">
    <property type="entry name" value="FIDO DOMAIN-CONTAINING PROTEIN"/>
    <property type="match status" value="1"/>
</dbReference>
<evidence type="ECO:0000313" key="5">
    <source>
        <dbReference type="EMBL" id="OIP03477.1"/>
    </source>
</evidence>
<dbReference type="EMBL" id="MNXQ01000036">
    <property type="protein sequence ID" value="OIP03477.1"/>
    <property type="molecule type" value="Genomic_DNA"/>
</dbReference>
<feature type="active site" evidence="1">
    <location>
        <position position="191"/>
    </location>
</feature>
<dbReference type="Gene3D" id="1.10.3290.10">
    <property type="entry name" value="Fido-like domain"/>
    <property type="match status" value="1"/>
</dbReference>
<dbReference type="Proteomes" id="UP000183605">
    <property type="component" value="Unassembled WGS sequence"/>
</dbReference>
<dbReference type="PANTHER" id="PTHR13504">
    <property type="entry name" value="FIDO DOMAIN-CONTAINING PROTEIN DDB_G0283145"/>
    <property type="match status" value="1"/>
</dbReference>
<reference evidence="5 6" key="1">
    <citation type="journal article" date="2016" name="Environ. Microbiol.">
        <title>Genomic resolution of a cold subsurface aquifer community provides metabolic insights for novel microbes adapted to high CO concentrations.</title>
        <authorList>
            <person name="Probst A.J."/>
            <person name="Castelle C.J."/>
            <person name="Singh A."/>
            <person name="Brown C.T."/>
            <person name="Anantharaman K."/>
            <person name="Sharon I."/>
            <person name="Hug L.A."/>
            <person name="Burstein D."/>
            <person name="Emerson J.B."/>
            <person name="Thomas B.C."/>
            <person name="Banfield J.F."/>
        </authorList>
    </citation>
    <scope>NUCLEOTIDE SEQUENCE [LARGE SCALE GENOMIC DNA]</scope>
    <source>
        <strain evidence="5">CG2_30_44_31</strain>
    </source>
</reference>
<feature type="domain" description="Fido" evidence="4">
    <location>
        <begin position="105"/>
        <end position="255"/>
    </location>
</feature>
<dbReference type="Pfam" id="PF02661">
    <property type="entry name" value="Fic"/>
    <property type="match status" value="1"/>
</dbReference>
<dbReference type="SUPFAM" id="SSF140931">
    <property type="entry name" value="Fic-like"/>
    <property type="match status" value="1"/>
</dbReference>
<comment type="caution">
    <text evidence="5">The sequence shown here is derived from an EMBL/GenBank/DDBJ whole genome shotgun (WGS) entry which is preliminary data.</text>
</comment>
<dbReference type="InterPro" id="IPR040198">
    <property type="entry name" value="Fido_containing"/>
</dbReference>
<protein>
    <recommendedName>
        <fullName evidence="4">Fido domain-containing protein</fullName>
    </recommendedName>
</protein>
<dbReference type="InterPro" id="IPR036388">
    <property type="entry name" value="WH-like_DNA-bd_sf"/>
</dbReference>
<evidence type="ECO:0000259" key="4">
    <source>
        <dbReference type="PROSITE" id="PS51459"/>
    </source>
</evidence>
<dbReference type="PROSITE" id="PS51459">
    <property type="entry name" value="FIDO"/>
    <property type="match status" value="1"/>
</dbReference>
<proteinExistence type="predicted"/>
<evidence type="ECO:0000256" key="3">
    <source>
        <dbReference type="PIRSR" id="PIRSR640198-3"/>
    </source>
</evidence>
<dbReference type="InterPro" id="IPR036390">
    <property type="entry name" value="WH_DNA-bd_sf"/>
</dbReference>
<dbReference type="GO" id="GO:0005524">
    <property type="term" value="F:ATP binding"/>
    <property type="evidence" value="ECO:0007669"/>
    <property type="project" value="UniProtKB-KW"/>
</dbReference>
<evidence type="ECO:0000256" key="2">
    <source>
        <dbReference type="PIRSR" id="PIRSR640198-2"/>
    </source>
</evidence>
<gene>
    <name evidence="5" type="ORF">AUK18_01995</name>
</gene>
<name>A0A1J5AWJ5_9BACT</name>
<feature type="binding site" evidence="2">
    <location>
        <begin position="195"/>
        <end position="202"/>
    </location>
    <ligand>
        <name>ATP</name>
        <dbReference type="ChEBI" id="CHEBI:30616"/>
    </ligand>
</feature>
<evidence type="ECO:0000313" key="6">
    <source>
        <dbReference type="Proteomes" id="UP000183605"/>
    </source>
</evidence>
<sequence length="347" mass="40346">MTFNPHFSITPKLANLLTEIAVYREKILSLKVLPRREIGLIKSARLRMIHSSTAIEGNLLGLRDVEAVLAGKKPAEAQRDDITEVINYEKVLRFIDVLDKKKKIDWEKTVLKIHKLTTDELLPKKDSGHYRHGPVYIIQRPLNQIIYTAPDYKKVAKLMNDLYSWLESEATKKLSPVIIAAIVHHQFVTIHPFIDGNGRTARAWATLVLYSRGWDIKKLFALEDYYNLDRSSYYEAIRRVRQEKDLTFWLEYFSQGFLKELEQVLEKMELFSLETKTKQEPVYLSKRQREILEFAAINGKIFRSDVVDIVSVSPKTAYRELEFLSQKGFIKRKGKGSTSHYVLAEKL</sequence>
<dbReference type="Gene3D" id="1.10.10.10">
    <property type="entry name" value="Winged helix-like DNA-binding domain superfamily/Winged helix DNA-binding domain"/>
    <property type="match status" value="1"/>
</dbReference>